<dbReference type="PROSITE" id="PS00888">
    <property type="entry name" value="CNMP_BINDING_1"/>
    <property type="match status" value="1"/>
</dbReference>
<evidence type="ECO:0000259" key="1">
    <source>
        <dbReference type="PROSITE" id="PS50042"/>
    </source>
</evidence>
<evidence type="ECO:0000313" key="3">
    <source>
        <dbReference type="Proteomes" id="UP000612055"/>
    </source>
</evidence>
<dbReference type="GO" id="GO:0005952">
    <property type="term" value="C:cAMP-dependent protein kinase complex"/>
    <property type="evidence" value="ECO:0007669"/>
    <property type="project" value="InterPro"/>
</dbReference>
<name>A0A835XJ35_9CHLO</name>
<comment type="caution">
    <text evidence="2">The sequence shown here is derived from an EMBL/GenBank/DDBJ whole genome shotgun (WGS) entry which is preliminary data.</text>
</comment>
<dbReference type="GO" id="GO:0005829">
    <property type="term" value="C:cytosol"/>
    <property type="evidence" value="ECO:0007669"/>
    <property type="project" value="TreeGrafter"/>
</dbReference>
<reference evidence="2" key="1">
    <citation type="journal article" date="2020" name="bioRxiv">
        <title>Comparative genomics of Chlamydomonas.</title>
        <authorList>
            <person name="Craig R.J."/>
            <person name="Hasan A.R."/>
            <person name="Ness R.W."/>
            <person name="Keightley P.D."/>
        </authorList>
    </citation>
    <scope>NUCLEOTIDE SEQUENCE</scope>
    <source>
        <strain evidence="2">CCAP 11/70</strain>
    </source>
</reference>
<dbReference type="GO" id="GO:0004862">
    <property type="term" value="F:cAMP-dependent protein kinase inhibitor activity"/>
    <property type="evidence" value="ECO:0007669"/>
    <property type="project" value="TreeGrafter"/>
</dbReference>
<dbReference type="InterPro" id="IPR050503">
    <property type="entry name" value="cAMP-dep_PK_reg_su-like"/>
</dbReference>
<dbReference type="GO" id="GO:0030552">
    <property type="term" value="F:cAMP binding"/>
    <property type="evidence" value="ECO:0007669"/>
    <property type="project" value="TreeGrafter"/>
</dbReference>
<organism evidence="2 3">
    <name type="scientific">Edaphochlamys debaryana</name>
    <dbReference type="NCBI Taxonomy" id="47281"/>
    <lineage>
        <taxon>Eukaryota</taxon>
        <taxon>Viridiplantae</taxon>
        <taxon>Chlorophyta</taxon>
        <taxon>core chlorophytes</taxon>
        <taxon>Chlorophyceae</taxon>
        <taxon>CS clade</taxon>
        <taxon>Chlamydomonadales</taxon>
        <taxon>Chlamydomonadales incertae sedis</taxon>
        <taxon>Edaphochlamys</taxon>
    </lineage>
</organism>
<dbReference type="Gene3D" id="2.60.120.10">
    <property type="entry name" value="Jelly Rolls"/>
    <property type="match status" value="3"/>
</dbReference>
<dbReference type="InterPro" id="IPR014710">
    <property type="entry name" value="RmlC-like_jellyroll"/>
</dbReference>
<dbReference type="PANTHER" id="PTHR11635">
    <property type="entry name" value="CAMP-DEPENDENT PROTEIN KINASE REGULATORY CHAIN"/>
    <property type="match status" value="1"/>
</dbReference>
<gene>
    <name evidence="2" type="ORF">HYH03_015629</name>
</gene>
<dbReference type="Pfam" id="PF00027">
    <property type="entry name" value="cNMP_binding"/>
    <property type="match status" value="3"/>
</dbReference>
<accession>A0A835XJ35</accession>
<feature type="domain" description="Cyclic nucleotide-binding" evidence="1">
    <location>
        <begin position="23"/>
        <end position="103"/>
    </location>
</feature>
<dbReference type="InterPro" id="IPR000595">
    <property type="entry name" value="cNMP-bd_dom"/>
</dbReference>
<dbReference type="OrthoDB" id="567714at2759"/>
<dbReference type="EMBL" id="JAEHOE010000125">
    <property type="protein sequence ID" value="KAG2485657.1"/>
    <property type="molecule type" value="Genomic_DNA"/>
</dbReference>
<dbReference type="PANTHER" id="PTHR11635:SF152">
    <property type="entry name" value="CAMP-DEPENDENT PROTEIN KINASE TYPE I REGULATORY SUBUNIT-RELATED"/>
    <property type="match status" value="1"/>
</dbReference>
<feature type="domain" description="Cyclic nucleotide-binding" evidence="1">
    <location>
        <begin position="119"/>
        <end position="222"/>
    </location>
</feature>
<dbReference type="GO" id="GO:0034236">
    <property type="term" value="F:protein kinase A catalytic subunit binding"/>
    <property type="evidence" value="ECO:0007669"/>
    <property type="project" value="TreeGrafter"/>
</dbReference>
<dbReference type="InterPro" id="IPR018488">
    <property type="entry name" value="cNMP-bd_CS"/>
</dbReference>
<dbReference type="Proteomes" id="UP000612055">
    <property type="component" value="Unassembled WGS sequence"/>
</dbReference>
<evidence type="ECO:0000313" key="2">
    <source>
        <dbReference type="EMBL" id="KAG2485657.1"/>
    </source>
</evidence>
<sequence>MYGICFVAGAVVLQQGALPKQDDCMYYLQQGEAEVVCSSDAGPCERSHEEAEGPTVRTLQKPGWLFGDLPLLFQSPPAASVFAKTNITVWAMDRRTFLKFVMKHAQGARALRFLRKLQLLKGLSDTGLIDAATCIAQRMYEDGQPLIRIGEYGDELFVVRYGGKVRVSCPDGNGRRVEMAVLGRGQCVSGRVLVNGKLRSADCVAQGRVQVMVLKKREFMDLDNPLLAWTLDYDAVSAVLRSLPLFMGLAPEHMQIIMDRFDARKELLQGDTILDAGNEIDKLYVVKVGEIALFNEEGEKVEDPEFLQRSNDGLSVSYFGEGCLMDPVISPYTIKVASEELHLLCLPKRDFDALVSHGARGGFGNWIGTLLGACCGGPPRALDTASSASSR</sequence>
<keyword evidence="3" id="KW-1185">Reference proteome</keyword>
<dbReference type="PROSITE" id="PS50042">
    <property type="entry name" value="CNMP_BINDING_3"/>
    <property type="match status" value="3"/>
</dbReference>
<dbReference type="InterPro" id="IPR018490">
    <property type="entry name" value="cNMP-bd_dom_sf"/>
</dbReference>
<dbReference type="CDD" id="cd00038">
    <property type="entry name" value="CAP_ED"/>
    <property type="match status" value="3"/>
</dbReference>
<protein>
    <recommendedName>
        <fullName evidence="1">Cyclic nucleotide-binding domain-containing protein</fullName>
    </recommendedName>
</protein>
<dbReference type="AlphaFoldDB" id="A0A835XJ35"/>
<proteinExistence type="predicted"/>
<feature type="domain" description="Cyclic nucleotide-binding" evidence="1">
    <location>
        <begin position="245"/>
        <end position="355"/>
    </location>
</feature>
<dbReference type="SUPFAM" id="SSF51206">
    <property type="entry name" value="cAMP-binding domain-like"/>
    <property type="match status" value="3"/>
</dbReference>